<name>A0A1I7UH93_9PELO</name>
<evidence type="ECO:0000313" key="1">
    <source>
        <dbReference type="Proteomes" id="UP000095282"/>
    </source>
</evidence>
<dbReference type="AlphaFoldDB" id="A0A1I7UH93"/>
<evidence type="ECO:0000313" key="2">
    <source>
        <dbReference type="WBParaSite" id="Csp11.Scaffold629.g9308.t1"/>
    </source>
</evidence>
<dbReference type="WBParaSite" id="Csp11.Scaffold629.g9308.t1">
    <property type="protein sequence ID" value="Csp11.Scaffold629.g9308.t1"/>
    <property type="gene ID" value="Csp11.Scaffold629.g9308"/>
</dbReference>
<organism evidence="1 2">
    <name type="scientific">Caenorhabditis tropicalis</name>
    <dbReference type="NCBI Taxonomy" id="1561998"/>
    <lineage>
        <taxon>Eukaryota</taxon>
        <taxon>Metazoa</taxon>
        <taxon>Ecdysozoa</taxon>
        <taxon>Nematoda</taxon>
        <taxon>Chromadorea</taxon>
        <taxon>Rhabditida</taxon>
        <taxon>Rhabditina</taxon>
        <taxon>Rhabditomorpha</taxon>
        <taxon>Rhabditoidea</taxon>
        <taxon>Rhabditidae</taxon>
        <taxon>Peloderinae</taxon>
        <taxon>Caenorhabditis</taxon>
    </lineage>
</organism>
<accession>A0A1I7UH93</accession>
<reference evidence="2" key="1">
    <citation type="submission" date="2016-11" db="UniProtKB">
        <authorList>
            <consortium name="WormBaseParasite"/>
        </authorList>
    </citation>
    <scope>IDENTIFICATION</scope>
</reference>
<proteinExistence type="predicted"/>
<protein>
    <submittedName>
        <fullName evidence="2">DAGKa domain-containing protein</fullName>
    </submittedName>
</protein>
<keyword evidence="1" id="KW-1185">Reference proteome</keyword>
<sequence length="82" mass="9694">MLIKKAKSFQRWTRCYSAEKRKKDQEITLEEDFSETIGRCLPFWQPPHSILELVINPRGAFKKEAEETHMIAAVTEKFNGFY</sequence>
<dbReference type="Proteomes" id="UP000095282">
    <property type="component" value="Unplaced"/>
</dbReference>